<sequence length="168" mass="17792">MIRALIATVALLLVLLLVAIAAALLYRGNALDAQARDATAQQRVTTLESQLEDERSARGIEHTQAKAMAQIGDEHENDREASASVPAAVVADVRTGDLKLRNDLATCHTARLSQAVSGAVERDASAQLRAEVAGDLVRIGRDADNHVRACQRAIGVLTGQQPSVEANP</sequence>
<gene>
    <name evidence="1" type="ORF">REH87_002646</name>
</gene>
<dbReference type="EMBL" id="ABLTIR010000059">
    <property type="protein sequence ID" value="EKZ1927624.1"/>
    <property type="molecule type" value="Genomic_DNA"/>
</dbReference>
<reference evidence="1" key="1">
    <citation type="submission" date="2023-08" db="EMBL/GenBank/DDBJ databases">
        <authorList>
            <consortium name="Clinical and Environmental Microbiology Branch: Whole genome sequencing antimicrobial resistance pathogens in the healthcare setting"/>
        </authorList>
    </citation>
    <scope>NUCLEOTIDE SEQUENCE</scope>
    <source>
        <strain evidence="1">2023CJ-00293</strain>
    </source>
</reference>
<organism evidence="1 2">
    <name type="scientific">Stenotrophomonas maltophilia</name>
    <name type="common">Pseudomonas maltophilia</name>
    <name type="synonym">Xanthomonas maltophilia</name>
    <dbReference type="NCBI Taxonomy" id="40324"/>
    <lineage>
        <taxon>Bacteria</taxon>
        <taxon>Pseudomonadati</taxon>
        <taxon>Pseudomonadota</taxon>
        <taxon>Gammaproteobacteria</taxon>
        <taxon>Lysobacterales</taxon>
        <taxon>Lysobacteraceae</taxon>
        <taxon>Stenotrophomonas</taxon>
        <taxon>Stenotrophomonas maltophilia group</taxon>
    </lineage>
</organism>
<evidence type="ECO:0000313" key="1">
    <source>
        <dbReference type="EMBL" id="EKZ1927624.1"/>
    </source>
</evidence>
<dbReference type="AlphaFoldDB" id="A0AAI9CLI2"/>
<protein>
    <submittedName>
        <fullName evidence="1">Lysis protein</fullName>
    </submittedName>
</protein>
<dbReference type="RefSeq" id="WP_049403135.1">
    <property type="nucleotide sequence ID" value="NZ_CP197385.1"/>
</dbReference>
<name>A0AAI9CLI2_STEMA</name>
<dbReference type="Proteomes" id="UP001225498">
    <property type="component" value="Unassembled WGS sequence"/>
</dbReference>
<accession>A0AAI9CLI2</accession>
<proteinExistence type="predicted"/>
<evidence type="ECO:0000313" key="2">
    <source>
        <dbReference type="Proteomes" id="UP001225498"/>
    </source>
</evidence>
<comment type="caution">
    <text evidence="1">The sequence shown here is derived from an EMBL/GenBank/DDBJ whole genome shotgun (WGS) entry which is preliminary data.</text>
</comment>